<dbReference type="Pfam" id="PF20432">
    <property type="entry name" value="Xre-like-HTH"/>
    <property type="match status" value="1"/>
</dbReference>
<dbReference type="EMBL" id="CP000230">
    <property type="protein sequence ID" value="ABC24020.1"/>
    <property type="molecule type" value="Genomic_DNA"/>
</dbReference>
<dbReference type="GO" id="GO:0003677">
    <property type="term" value="F:DNA binding"/>
    <property type="evidence" value="ECO:0007669"/>
    <property type="project" value="InterPro"/>
</dbReference>
<dbReference type="PhylomeDB" id="Q2RPC5"/>
<dbReference type="SMR" id="Q2RPC5"/>
<reference evidence="3 4" key="1">
    <citation type="journal article" date="2011" name="Stand. Genomic Sci.">
        <title>Complete genome sequence of Rhodospirillum rubrum type strain (S1).</title>
        <authorList>
            <person name="Munk A.C."/>
            <person name="Copeland A."/>
            <person name="Lucas S."/>
            <person name="Lapidus A."/>
            <person name="Del Rio T.G."/>
            <person name="Barry K."/>
            <person name="Detter J.C."/>
            <person name="Hammon N."/>
            <person name="Israni S."/>
            <person name="Pitluck S."/>
            <person name="Brettin T."/>
            <person name="Bruce D."/>
            <person name="Han C."/>
            <person name="Tapia R."/>
            <person name="Gilna P."/>
            <person name="Schmutz J."/>
            <person name="Larimer F."/>
            <person name="Land M."/>
            <person name="Kyrpides N.C."/>
            <person name="Mavromatis K."/>
            <person name="Richardson P."/>
            <person name="Rohde M."/>
            <person name="Goker M."/>
            <person name="Klenk H.P."/>
            <person name="Zhang Y."/>
            <person name="Roberts G.P."/>
            <person name="Reslewic S."/>
            <person name="Schwartz D.C."/>
        </authorList>
    </citation>
    <scope>NUCLEOTIDE SEQUENCE [LARGE SCALE GENOMIC DNA]</scope>
    <source>
        <strain evidence="4">ATCC 11170 / ATH 1.1.1 / DSM 467 / LMG 4362 / NCIMB 8255 / S1</strain>
    </source>
</reference>
<sequence>MTGPRPLAEPDAHAAGLVLSKATVRASDHFGLTNAGLAQIIGLSEASVSRMRAGQYVLRRGRKEFELAQFFVRIFRSLDAITGGDDGSSRSWLNAENHALRARPVDLMKTVRGLVATADYVDSRRAVL</sequence>
<dbReference type="AlphaFoldDB" id="Q2RPC5"/>
<dbReference type="EnsemblBacteria" id="ABC24020">
    <property type="protein sequence ID" value="ABC24020"/>
    <property type="gene ID" value="Rru_A3225"/>
</dbReference>
<evidence type="ECO:0000313" key="4">
    <source>
        <dbReference type="Proteomes" id="UP000001929"/>
    </source>
</evidence>
<dbReference type="Proteomes" id="UP000001929">
    <property type="component" value="Chromosome"/>
</dbReference>
<feature type="domain" description="Antitoxin Xre-like helix-turn-helix" evidence="2">
    <location>
        <begin position="13"/>
        <end position="73"/>
    </location>
</feature>
<name>Q2RPC5_RHORT</name>
<dbReference type="RefSeq" id="WP_011390973.1">
    <property type="nucleotide sequence ID" value="NC_007643.1"/>
</dbReference>
<dbReference type="eggNOG" id="COG5642">
    <property type="taxonomic scope" value="Bacteria"/>
</dbReference>
<dbReference type="KEGG" id="rru:Rru_A3225"/>
<dbReference type="STRING" id="269796.Rru_A3225"/>
<feature type="domain" description="Antitoxin Xre/MbcA/ParS-like toxin-binding" evidence="1">
    <location>
        <begin position="77"/>
        <end position="125"/>
    </location>
</feature>
<dbReference type="Pfam" id="PF09722">
    <property type="entry name" value="Xre_MbcA_ParS_C"/>
    <property type="match status" value="1"/>
</dbReference>
<evidence type="ECO:0000259" key="1">
    <source>
        <dbReference type="Pfam" id="PF09722"/>
    </source>
</evidence>
<dbReference type="InterPro" id="IPR046847">
    <property type="entry name" value="Xre-like_HTH"/>
</dbReference>
<organism evidence="3 4">
    <name type="scientific">Rhodospirillum rubrum (strain ATCC 11170 / ATH 1.1.1 / DSM 467 / LMG 4362 / NCIMB 8255 / S1)</name>
    <dbReference type="NCBI Taxonomy" id="269796"/>
    <lineage>
        <taxon>Bacteria</taxon>
        <taxon>Pseudomonadati</taxon>
        <taxon>Pseudomonadota</taxon>
        <taxon>Alphaproteobacteria</taxon>
        <taxon>Rhodospirillales</taxon>
        <taxon>Rhodospirillaceae</taxon>
        <taxon>Rhodospirillum</taxon>
    </lineage>
</organism>
<keyword evidence="4" id="KW-1185">Reference proteome</keyword>
<dbReference type="HOGENOM" id="CLU_157727_0_0_5"/>
<dbReference type="PATRIC" id="fig|269796.9.peg.3340"/>
<dbReference type="InterPro" id="IPR024467">
    <property type="entry name" value="Xre/MbcA/ParS-like_toxin-bd"/>
</dbReference>
<dbReference type="DNASU" id="3836671"/>
<proteinExistence type="predicted"/>
<protein>
    <submittedName>
        <fullName evidence="3">Uncharacterized protein</fullName>
    </submittedName>
</protein>
<accession>Q2RPC5</accession>
<evidence type="ECO:0000313" key="3">
    <source>
        <dbReference type="EMBL" id="ABC24020.1"/>
    </source>
</evidence>
<evidence type="ECO:0000259" key="2">
    <source>
        <dbReference type="Pfam" id="PF20432"/>
    </source>
</evidence>
<gene>
    <name evidence="3" type="ordered locus">Rru_A3225</name>
</gene>